<dbReference type="EMBL" id="JAHOEL010000002">
    <property type="protein sequence ID" value="MBV3391761.1"/>
    <property type="molecule type" value="Genomic_DNA"/>
</dbReference>
<proteinExistence type="predicted"/>
<dbReference type="PANTHER" id="PTHR42935">
    <property type="entry name" value="SLR0930 PROTEIN"/>
    <property type="match status" value="1"/>
</dbReference>
<sequence length="407" mass="47767">MYLNDLTVYYQLTDDEDVLFLLKNVEQLDNKAIQHDFIAKFLQVAEKYDLHDHLMQSLLTHLLAMHENAFSLSLERVVDVDDTLKALVLRDLTYFYDLFHSSFDDLEGLNREIFFHFSHSKPIINKEIYEVFSELQSSLAQSTSVEDFYNILYNHYHKYGVGKYGLNKAFRYVDGNIVSINHIEDNTLEQLIGYERQKDRLIANTEAFINGKKANNVLLYGDNGTGKSSSIKAILNRYYKDGLRMVEVYKHQFIHLPEIIGELQNRNYKFIIFMDDLSFEEYETEYKYLKAVIEGGLEKKPDNVLIYATSNRRHLIKETWGERDDNEVNVNDAKQEKLSLVARFGVQILYVHPDKQHYLDIVDGLADQYHLDIDRNELHRLAMEWELRNGGYSGRVAKQFIHMMLGK</sequence>
<dbReference type="PANTHER" id="PTHR42935:SF1">
    <property type="entry name" value="SLR0930 PROTEIN"/>
    <property type="match status" value="1"/>
</dbReference>
<evidence type="ECO:0000313" key="3">
    <source>
        <dbReference type="Proteomes" id="UP001196408"/>
    </source>
</evidence>
<dbReference type="EMBL" id="JAHOEF010000002">
    <property type="protein sequence ID" value="MBV3381738.1"/>
    <property type="molecule type" value="Genomic_DNA"/>
</dbReference>
<dbReference type="Pfam" id="PF05673">
    <property type="entry name" value="DUF815"/>
    <property type="match status" value="1"/>
</dbReference>
<dbReference type="GO" id="GO:0005524">
    <property type="term" value="F:ATP binding"/>
    <property type="evidence" value="ECO:0007669"/>
    <property type="project" value="UniProtKB-KW"/>
</dbReference>
<protein>
    <submittedName>
        <fullName evidence="1">ATP-binding protein</fullName>
    </submittedName>
</protein>
<dbReference type="CDD" id="cd00009">
    <property type="entry name" value="AAA"/>
    <property type="match status" value="1"/>
</dbReference>
<reference evidence="1 4" key="1">
    <citation type="submission" date="2021-06" db="EMBL/GenBank/DDBJ databases">
        <title>Collection of gut derived symbiotic bacterial strains cultured from healthy donors.</title>
        <authorList>
            <person name="Lin H."/>
            <person name="Littmann E."/>
            <person name="Pamer E.G."/>
        </authorList>
    </citation>
    <scope>NUCLEOTIDE SEQUENCE</scope>
    <source>
        <strain evidence="2 4">MSK.21.70</strain>
        <strain evidence="1">MSK.21.82</strain>
    </source>
</reference>
<keyword evidence="1" id="KW-0067">ATP-binding</keyword>
<dbReference type="RefSeq" id="WP_217746865.1">
    <property type="nucleotide sequence ID" value="NZ_JAHOEB010000002.1"/>
</dbReference>
<name>A0AAW4MNU3_9FIRM</name>
<gene>
    <name evidence="1" type="ORF">KSV97_00530</name>
    <name evidence="2" type="ORF">KSW06_00535</name>
</gene>
<accession>A0AAW4MNU3</accession>
<keyword evidence="4" id="KW-1185">Reference proteome</keyword>
<keyword evidence="1" id="KW-0547">Nucleotide-binding</keyword>
<evidence type="ECO:0000313" key="1">
    <source>
        <dbReference type="EMBL" id="MBV3381738.1"/>
    </source>
</evidence>
<dbReference type="Proteomes" id="UP001197492">
    <property type="component" value="Unassembled WGS sequence"/>
</dbReference>
<comment type="caution">
    <text evidence="1">The sequence shown here is derived from an EMBL/GenBank/DDBJ whole genome shotgun (WGS) entry which is preliminary data.</text>
</comment>
<dbReference type="Proteomes" id="UP001196408">
    <property type="component" value="Unassembled WGS sequence"/>
</dbReference>
<evidence type="ECO:0000313" key="4">
    <source>
        <dbReference type="Proteomes" id="UP001197492"/>
    </source>
</evidence>
<evidence type="ECO:0000313" key="2">
    <source>
        <dbReference type="EMBL" id="MBV3391761.1"/>
    </source>
</evidence>
<dbReference type="AlphaFoldDB" id="A0AAW4MNU3"/>
<organism evidence="1 3">
    <name type="scientific">Catenibacterium mitsuokai</name>
    <dbReference type="NCBI Taxonomy" id="100886"/>
    <lineage>
        <taxon>Bacteria</taxon>
        <taxon>Bacillati</taxon>
        <taxon>Bacillota</taxon>
        <taxon>Erysipelotrichia</taxon>
        <taxon>Erysipelotrichales</taxon>
        <taxon>Coprobacillaceae</taxon>
        <taxon>Catenibacterium</taxon>
    </lineage>
</organism>
<dbReference type="InterPro" id="IPR008533">
    <property type="entry name" value="DUF815"/>
</dbReference>
<dbReference type="GeneID" id="301323343"/>